<protein>
    <recommendedName>
        <fullName evidence="2">ATPase AAA-type core domain-containing protein</fullName>
    </recommendedName>
</protein>
<dbReference type="GO" id="GO:0016887">
    <property type="term" value="F:ATP hydrolysis activity"/>
    <property type="evidence" value="ECO:0007669"/>
    <property type="project" value="InterPro"/>
</dbReference>
<evidence type="ECO:0000259" key="2">
    <source>
        <dbReference type="Pfam" id="PF00004"/>
    </source>
</evidence>
<dbReference type="GO" id="GO:0005524">
    <property type="term" value="F:ATP binding"/>
    <property type="evidence" value="ECO:0007669"/>
    <property type="project" value="InterPro"/>
</dbReference>
<dbReference type="InterPro" id="IPR003959">
    <property type="entry name" value="ATPase_AAA_core"/>
</dbReference>
<feature type="domain" description="ATPase AAA-type core" evidence="2">
    <location>
        <begin position="630"/>
        <end position="759"/>
    </location>
</feature>
<sequence>MSLKCPSTLPIVLDAHKKWLKTLHDAQTLIENDMDLQEKAAQGLWLKERRVPPEVLGTMYSEYCSLINRMYDAYLNSTHLQRAPYIKPLISVFMKRMYELRNELVHLIVNDYIYVDDGLIQTRRTPFDIQIIIPYHLPLECREDSMEHLLQKMWADSIARKNAPPPKKVQSQNVFDDDIGFPAPVHQFVSVEQFVKEVSEHTIYSEEYLQAIVIQRQERFRQYFNEDFKAKCRRKRMYFADNVREAPLYLRRQAAMLIQKVYRRYMQVKRQRVVDTKRDVLLGLIPDPFRKGLSYEEENNKMYLRKRNLRTKLKETYKMAFEKENTRLVVFKKDDQIDDITDHVRTWFREWFYGYGFFPEYPYEIEGGTVMVIRGQYPTIQEKKEDDERYLATMKGKTKEMLKAEAKQAKLDAIQKELAAKEQKKREEEQLFRLRCNPLSDPGYQPQTSQVMGDIVEVLQKYQAAWSIYDEFPPDKCPEAFFGYMQEILTEDLMGQIHLDCRKYVDELMRLDLKLLIKAHQEMYKSVGWKFPKMPTRKKPKAPPVPKPLKINDGVLESFHQIFDLGLVSKPTNKIKEIIGDLNYYAYDVNIRDPDAKFPPPSYGDIRRRLTLSCVYGSGIEPGATRNKAVMLLGPQRNGKSFLVDTVCGELNAVKIDITPEVFSAHVDKPAKALTEVFLAAKVFQPTVIYMRNIERVFCKKVAPEDKYLQAKAMAVPLNKLIKQMIPDDKIIFIATCSSPLIAQTKPMVSLFNEIILVPRTDYNSLRTFFCDRLQMIRSMPRDYCVQALAQVLQGYGFGVIVEVFNRVLTPERIVRLNVTPLTPAEFLDPIFQIGLEATTMEEYQEFVDFYIANSPLSIERPQFEKINSIRALLYGKLAKKTKS</sequence>
<organism evidence="3 4">
    <name type="scientific">Pieris macdunnoughi</name>
    <dbReference type="NCBI Taxonomy" id="345717"/>
    <lineage>
        <taxon>Eukaryota</taxon>
        <taxon>Metazoa</taxon>
        <taxon>Ecdysozoa</taxon>
        <taxon>Arthropoda</taxon>
        <taxon>Hexapoda</taxon>
        <taxon>Insecta</taxon>
        <taxon>Pterygota</taxon>
        <taxon>Neoptera</taxon>
        <taxon>Endopterygota</taxon>
        <taxon>Lepidoptera</taxon>
        <taxon>Glossata</taxon>
        <taxon>Ditrysia</taxon>
        <taxon>Papilionoidea</taxon>
        <taxon>Pieridae</taxon>
        <taxon>Pierinae</taxon>
        <taxon>Pieris</taxon>
    </lineage>
</organism>
<dbReference type="Proteomes" id="UP000663880">
    <property type="component" value="Unassembled WGS sequence"/>
</dbReference>
<feature type="coiled-coil region" evidence="1">
    <location>
        <begin position="404"/>
        <end position="431"/>
    </location>
</feature>
<dbReference type="Pfam" id="PF00004">
    <property type="entry name" value="AAA"/>
    <property type="match status" value="1"/>
</dbReference>
<gene>
    <name evidence="3" type="ORF">PMACD_LOCUS10141</name>
</gene>
<dbReference type="OrthoDB" id="3046016at2759"/>
<dbReference type="InterPro" id="IPR052267">
    <property type="entry name" value="N-DRC_Component"/>
</dbReference>
<accession>A0A821UC49</accession>
<dbReference type="AlphaFoldDB" id="A0A821UC49"/>
<dbReference type="Gene3D" id="3.40.50.300">
    <property type="entry name" value="P-loop containing nucleotide triphosphate hydrolases"/>
    <property type="match status" value="1"/>
</dbReference>
<evidence type="ECO:0000256" key="1">
    <source>
        <dbReference type="SAM" id="Coils"/>
    </source>
</evidence>
<evidence type="ECO:0000313" key="4">
    <source>
        <dbReference type="Proteomes" id="UP000663880"/>
    </source>
</evidence>
<proteinExistence type="predicted"/>
<dbReference type="PANTHER" id="PTHR14690:SF9">
    <property type="entry name" value="GH08353P"/>
    <property type="match status" value="1"/>
</dbReference>
<reference evidence="3" key="1">
    <citation type="submission" date="2021-02" db="EMBL/GenBank/DDBJ databases">
        <authorList>
            <person name="Steward A R."/>
        </authorList>
    </citation>
    <scope>NUCLEOTIDE SEQUENCE</scope>
</reference>
<name>A0A821UC49_9NEOP</name>
<comment type="caution">
    <text evidence="3">The sequence shown here is derived from an EMBL/GenBank/DDBJ whole genome shotgun (WGS) entry which is preliminary data.</text>
</comment>
<dbReference type="InterPro" id="IPR027417">
    <property type="entry name" value="P-loop_NTPase"/>
</dbReference>
<keyword evidence="1" id="KW-0175">Coiled coil</keyword>
<dbReference type="PANTHER" id="PTHR14690">
    <property type="entry name" value="IQ MOTIF CONTAINING WITH AAA DOMAIN 1"/>
    <property type="match status" value="1"/>
</dbReference>
<keyword evidence="4" id="KW-1185">Reference proteome</keyword>
<evidence type="ECO:0000313" key="3">
    <source>
        <dbReference type="EMBL" id="CAF4887319.1"/>
    </source>
</evidence>
<dbReference type="SUPFAM" id="SSF52540">
    <property type="entry name" value="P-loop containing nucleoside triphosphate hydrolases"/>
    <property type="match status" value="1"/>
</dbReference>
<dbReference type="EMBL" id="CAJOBZ010000030">
    <property type="protein sequence ID" value="CAF4887319.1"/>
    <property type="molecule type" value="Genomic_DNA"/>
</dbReference>